<comment type="caution">
    <text evidence="2">The sequence shown here is derived from an EMBL/GenBank/DDBJ whole genome shotgun (WGS) entry which is preliminary data.</text>
</comment>
<feature type="transmembrane region" description="Helical" evidence="1">
    <location>
        <begin position="6"/>
        <end position="35"/>
    </location>
</feature>
<keyword evidence="1" id="KW-0472">Membrane</keyword>
<sequence length="119" mass="12379">MSKRNVVVFAATTVVLSAALLLGWWWATVLVAAFAGFAVGKVWLPVVAAMTAWATAILWTGGAPDTARVLSAMVLANRDLGWLVLVITAVYAALLASAGAWTGATVRRVGNRGPDNARG</sequence>
<gene>
    <name evidence="2" type="ORF">BS329_35240</name>
</gene>
<keyword evidence="1" id="KW-1133">Transmembrane helix</keyword>
<keyword evidence="1" id="KW-0812">Transmembrane</keyword>
<keyword evidence="3" id="KW-1185">Reference proteome</keyword>
<organism evidence="2 3">
    <name type="scientific">Amycolatopsis coloradensis</name>
    <dbReference type="NCBI Taxonomy" id="76021"/>
    <lineage>
        <taxon>Bacteria</taxon>
        <taxon>Bacillati</taxon>
        <taxon>Actinomycetota</taxon>
        <taxon>Actinomycetes</taxon>
        <taxon>Pseudonocardiales</taxon>
        <taxon>Pseudonocardiaceae</taxon>
        <taxon>Amycolatopsis</taxon>
    </lineage>
</organism>
<proteinExistence type="predicted"/>
<dbReference type="STRING" id="76021.BS329_35240"/>
<dbReference type="AlphaFoldDB" id="A0A1R0KH85"/>
<dbReference type="EMBL" id="MQUQ01000021">
    <property type="protein sequence ID" value="OLZ45008.1"/>
    <property type="molecule type" value="Genomic_DNA"/>
</dbReference>
<evidence type="ECO:0000256" key="1">
    <source>
        <dbReference type="SAM" id="Phobius"/>
    </source>
</evidence>
<evidence type="ECO:0000313" key="3">
    <source>
        <dbReference type="Proteomes" id="UP000187486"/>
    </source>
</evidence>
<accession>A0A1R0KH85</accession>
<evidence type="ECO:0000313" key="2">
    <source>
        <dbReference type="EMBL" id="OLZ45008.1"/>
    </source>
</evidence>
<feature type="transmembrane region" description="Helical" evidence="1">
    <location>
        <begin position="80"/>
        <end position="102"/>
    </location>
</feature>
<dbReference type="RefSeq" id="WP_076167082.1">
    <property type="nucleotide sequence ID" value="NZ_JBEZVB010000027.1"/>
</dbReference>
<protein>
    <submittedName>
        <fullName evidence="2">Uncharacterized protein</fullName>
    </submittedName>
</protein>
<reference evidence="2 3" key="1">
    <citation type="submission" date="2016-01" db="EMBL/GenBank/DDBJ databases">
        <title>Amycolatopsis coloradensis genome sequencing and assembly.</title>
        <authorList>
            <person name="Mayilraj S."/>
        </authorList>
    </citation>
    <scope>NUCLEOTIDE SEQUENCE [LARGE SCALE GENOMIC DNA]</scope>
    <source>
        <strain evidence="2 3">DSM 44225</strain>
    </source>
</reference>
<name>A0A1R0KH85_9PSEU</name>
<feature type="transmembrane region" description="Helical" evidence="1">
    <location>
        <begin position="42"/>
        <end position="60"/>
    </location>
</feature>
<dbReference type="Proteomes" id="UP000187486">
    <property type="component" value="Unassembled WGS sequence"/>
</dbReference>